<dbReference type="AlphaFoldDB" id="A0A081Q9D5"/>
<evidence type="ECO:0000256" key="1">
    <source>
        <dbReference type="SAM" id="Phobius"/>
    </source>
</evidence>
<keyword evidence="1" id="KW-0812">Transmembrane</keyword>
<name>A0A081Q9D5_STRMT</name>
<proteinExistence type="predicted"/>
<reference evidence="2 3" key="1">
    <citation type="submission" date="2014-05" db="EMBL/GenBank/DDBJ databases">
        <authorList>
            <person name="Daugherty S.C."/>
            <person name="Tallon L.J."/>
            <person name="Sadzewicz L."/>
            <person name="Kilian M."/>
            <person name="Tettelin H."/>
        </authorList>
    </citation>
    <scope>NUCLEOTIDE SEQUENCE [LARGE SCALE GENOMIC DNA]</scope>
    <source>
        <strain evidence="2 3">SK642</strain>
    </source>
</reference>
<gene>
    <name evidence="2" type="ORF">SK642_1690</name>
</gene>
<feature type="transmembrane region" description="Helical" evidence="1">
    <location>
        <begin position="15"/>
        <end position="35"/>
    </location>
</feature>
<accession>A0A081Q9D5</accession>
<sequence length="40" mass="4530">MALFQAFGDYSKNHFSIFFGIFRILVGELAGIFLGNMTKK</sequence>
<evidence type="ECO:0000313" key="3">
    <source>
        <dbReference type="Proteomes" id="UP000028030"/>
    </source>
</evidence>
<dbReference type="Proteomes" id="UP000028030">
    <property type="component" value="Unassembled WGS sequence"/>
</dbReference>
<dbReference type="PATRIC" id="fig|28037.97.peg.1624"/>
<organism evidence="2 3">
    <name type="scientific">Streptococcus mitis</name>
    <dbReference type="NCBI Taxonomy" id="28037"/>
    <lineage>
        <taxon>Bacteria</taxon>
        <taxon>Bacillati</taxon>
        <taxon>Bacillota</taxon>
        <taxon>Bacilli</taxon>
        <taxon>Lactobacillales</taxon>
        <taxon>Streptococcaceae</taxon>
        <taxon>Streptococcus</taxon>
        <taxon>Streptococcus mitis group</taxon>
    </lineage>
</organism>
<protein>
    <submittedName>
        <fullName evidence="2">Putative membrane protein</fullName>
    </submittedName>
</protein>
<evidence type="ECO:0000313" key="2">
    <source>
        <dbReference type="EMBL" id="KEQ39558.1"/>
    </source>
</evidence>
<keyword evidence="1" id="KW-1133">Transmembrane helix</keyword>
<keyword evidence="1" id="KW-0472">Membrane</keyword>
<dbReference type="EMBL" id="JPFW01000009">
    <property type="protein sequence ID" value="KEQ39558.1"/>
    <property type="molecule type" value="Genomic_DNA"/>
</dbReference>
<comment type="caution">
    <text evidence="2">The sequence shown here is derived from an EMBL/GenBank/DDBJ whole genome shotgun (WGS) entry which is preliminary data.</text>
</comment>